<dbReference type="PANTHER" id="PTHR24006">
    <property type="entry name" value="UBIQUITIN CARBOXYL-TERMINAL HYDROLASE"/>
    <property type="match status" value="1"/>
</dbReference>
<gene>
    <name evidence="4" type="ORF">KUTeg_002172</name>
</gene>
<evidence type="ECO:0000259" key="3">
    <source>
        <dbReference type="PROSITE" id="PS50235"/>
    </source>
</evidence>
<name>A0ABQ9FTP1_TEGGR</name>
<evidence type="ECO:0000256" key="1">
    <source>
        <dbReference type="SAM" id="Coils"/>
    </source>
</evidence>
<feature type="compositionally biased region" description="Polar residues" evidence="2">
    <location>
        <begin position="652"/>
        <end position="661"/>
    </location>
</feature>
<dbReference type="SUPFAM" id="SSF54001">
    <property type="entry name" value="Cysteine proteinases"/>
    <property type="match status" value="1"/>
</dbReference>
<reference evidence="4 5" key="1">
    <citation type="submission" date="2022-12" db="EMBL/GenBank/DDBJ databases">
        <title>Chromosome-level genome of Tegillarca granosa.</title>
        <authorList>
            <person name="Kim J."/>
        </authorList>
    </citation>
    <scope>NUCLEOTIDE SEQUENCE [LARGE SCALE GENOMIC DNA]</scope>
    <source>
        <strain evidence="4">Teg-2019</strain>
        <tissue evidence="4">Adductor muscle</tissue>
    </source>
</reference>
<dbReference type="InterPro" id="IPR028889">
    <property type="entry name" value="USP"/>
</dbReference>
<organism evidence="4 5">
    <name type="scientific">Tegillarca granosa</name>
    <name type="common">Malaysian cockle</name>
    <name type="synonym">Anadara granosa</name>
    <dbReference type="NCBI Taxonomy" id="220873"/>
    <lineage>
        <taxon>Eukaryota</taxon>
        <taxon>Metazoa</taxon>
        <taxon>Spiralia</taxon>
        <taxon>Lophotrochozoa</taxon>
        <taxon>Mollusca</taxon>
        <taxon>Bivalvia</taxon>
        <taxon>Autobranchia</taxon>
        <taxon>Pteriomorphia</taxon>
        <taxon>Arcoida</taxon>
        <taxon>Arcoidea</taxon>
        <taxon>Arcidae</taxon>
        <taxon>Tegillarca</taxon>
    </lineage>
</organism>
<dbReference type="InterPro" id="IPR050164">
    <property type="entry name" value="Peptidase_C19"/>
</dbReference>
<feature type="domain" description="USP" evidence="3">
    <location>
        <begin position="210"/>
        <end position="544"/>
    </location>
</feature>
<evidence type="ECO:0000313" key="5">
    <source>
        <dbReference type="Proteomes" id="UP001217089"/>
    </source>
</evidence>
<feature type="compositionally biased region" description="Low complexity" evidence="2">
    <location>
        <begin position="635"/>
        <end position="651"/>
    </location>
</feature>
<accession>A0ABQ9FTP1</accession>
<keyword evidence="5" id="KW-1185">Reference proteome</keyword>
<dbReference type="SMART" id="SM00726">
    <property type="entry name" value="UIM"/>
    <property type="match status" value="3"/>
</dbReference>
<feature type="compositionally biased region" description="Polar residues" evidence="2">
    <location>
        <begin position="775"/>
        <end position="786"/>
    </location>
</feature>
<comment type="caution">
    <text evidence="4">The sequence shown here is derived from an EMBL/GenBank/DDBJ whole genome shotgun (WGS) entry which is preliminary data.</text>
</comment>
<dbReference type="InterPro" id="IPR038765">
    <property type="entry name" value="Papain-like_cys_pep_sf"/>
</dbReference>
<dbReference type="PROSITE" id="PS50235">
    <property type="entry name" value="USP_3"/>
    <property type="match status" value="1"/>
</dbReference>
<evidence type="ECO:0000313" key="4">
    <source>
        <dbReference type="EMBL" id="KAJ8320585.1"/>
    </source>
</evidence>
<dbReference type="InterPro" id="IPR003903">
    <property type="entry name" value="UIM_dom"/>
</dbReference>
<dbReference type="Proteomes" id="UP001217089">
    <property type="component" value="Unassembled WGS sequence"/>
</dbReference>
<keyword evidence="1" id="KW-0175">Coiled coil</keyword>
<dbReference type="InterPro" id="IPR001394">
    <property type="entry name" value="Peptidase_C19_UCH"/>
</dbReference>
<dbReference type="CDD" id="cd02257">
    <property type="entry name" value="Peptidase_C19"/>
    <property type="match status" value="1"/>
</dbReference>
<dbReference type="EMBL" id="JARBDR010000141">
    <property type="protein sequence ID" value="KAJ8320585.1"/>
    <property type="molecule type" value="Genomic_DNA"/>
</dbReference>
<dbReference type="PANTHER" id="PTHR24006:SF915">
    <property type="entry name" value="UBIQUITIN CARBOXYL-TERMINAL HYDROLASE-RELATED"/>
    <property type="match status" value="1"/>
</dbReference>
<feature type="region of interest" description="Disordered" evidence="2">
    <location>
        <begin position="875"/>
        <end position="898"/>
    </location>
</feature>
<dbReference type="PROSITE" id="PS50330">
    <property type="entry name" value="UIM"/>
    <property type="match status" value="1"/>
</dbReference>
<dbReference type="Pfam" id="PF00443">
    <property type="entry name" value="UCH"/>
    <property type="match status" value="1"/>
</dbReference>
<dbReference type="Gene3D" id="3.90.70.10">
    <property type="entry name" value="Cysteine proteinases"/>
    <property type="match status" value="1"/>
</dbReference>
<feature type="region of interest" description="Disordered" evidence="2">
    <location>
        <begin position="626"/>
        <end position="677"/>
    </location>
</feature>
<evidence type="ECO:0000256" key="2">
    <source>
        <dbReference type="SAM" id="MobiDB-lite"/>
    </source>
</evidence>
<protein>
    <recommendedName>
        <fullName evidence="3">USP domain-containing protein</fullName>
    </recommendedName>
</protein>
<sequence>MKPSIDIVNHLACHGMVKYSGITSGSQPSWKSGSVVVNCNENGWLIEMYCTSSPRPLLSYKLDPTSLINVICQATLCIQLKTGVDYVTFYYRPANDKEKSAMSQLSHLLKDLKQNYASYEQKIPKTVLYKTSSSASENRISKSTSTLLSPISKFANKSPSPQKFTSPYNTGISSIFLQRGTDKAREHLETIGTNNFYNKTSTPAPSRHYGGFTMLSSVKRANTSLGLMPDPSPTFKKSRLSDDVPYTWSKKVQSQDTKQNQQQHFQGSLAKLIHLRKHFTPDQTKRDLLKNVKAAISSSAKRFSGYQQHDAHEFLGQVLDQLKEEVNKILKSTPSPHRDGTDKEYNTSHDCVNPTYQNFEFEVQHTITCTNCHENTCVTEQFNDLSVEMPKTRNMMRTCSIQEALDLFFRKETLEYTCEKCGSNKGEVTHKFTKLPRVLILHLKRYRYDTSTSYHSKVARNIHIPRFLTLQSHCVEETAPAFPAILLSDLKNYRFKRCTTDSGDSVKTNDQISRTPCKKLRYDDKKEEDSKDDCNNVMTIEDEMDDDPELTKVLELSLKEANDKVQNYTEEDSSLVDSELEKVLEMSRLENEKSVGFDHDYGKDLNGMSEEEQLRLAIEESLKETENFYPPPAELSTSTSVSSMDTDLSSSHVENSVNKSYPKNGGMTSEDKENKNLREDLGLESKKYLENYLFGPDEENNFNGEQNESENKLRNCDRLKTEMLHEEIESEYAGKQSVFESKKICDNNDKSVIEDNSKTSVSDHKLCLTHKLSDESSSVTSDQNRPNNDDKVIDLDTELEIENEKSESSDISNKKRIDIHNKEKKNADVKSSDVDNTISDEEILLFCNEDNDINDEWLSLENKENKKPCEQQIDNSITISDSDQDVDDTPLPKVENEKGDLPYSYRLISVVNHIGSSSAVGK</sequence>
<feature type="coiled-coil region" evidence="1">
    <location>
        <begin position="95"/>
        <end position="122"/>
    </location>
</feature>
<feature type="region of interest" description="Disordered" evidence="2">
    <location>
        <begin position="772"/>
        <end position="791"/>
    </location>
</feature>
<proteinExistence type="predicted"/>